<keyword evidence="3" id="KW-1185">Reference proteome</keyword>
<dbReference type="SUPFAM" id="SSF54001">
    <property type="entry name" value="Cysteine proteinases"/>
    <property type="match status" value="1"/>
</dbReference>
<dbReference type="Pfam" id="PF01841">
    <property type="entry name" value="Transglut_core"/>
    <property type="match status" value="1"/>
</dbReference>
<feature type="domain" description="Transglutaminase-like" evidence="1">
    <location>
        <begin position="347"/>
        <end position="408"/>
    </location>
</feature>
<accession>A0A2V2N5E7</accession>
<sequence length="493" mass="55986">MRYVLFVFGLSLFLTSVCIADNLPADDFYMSGIHEYLNGSYEKAGDLFNKSMVAYDQEGDVDNARRALGMRNRAFWILVEMPLNRTTAENNLKQSFPSLSENDISRILQPGNSIQIDSDGQTRYFYNIANNVAYHNITIMQDNSRKTNHSPFFDEVFPLISNNTSFTGWYGNPHTFMAKSSVSLPRNVLPANGTLEVWMPLPIETDSQKDIKILDIQPQQYISSDPVTSGDLGQVYFTIPLNEMDSQFINLSADYEFTTDEQRFVIDPDSIEPYDTSSDLYREYTASQPNIEINPEIRNLSSSIVGDENNPYRKAKLIYDYIIHTYPYSNVPHTYLVGSQIPESTYMFDTGFGDCGTQSMFFAALCRAAGIPARATGGYQLAPGLAGPHFWAEFYLQGYGWIPADVTIAESSDWAFDKTDSDRNRFKDYYFGNLDPYRYTIQNDVDISFTPDPGNDIIMNMVHQTPALVCRESREDVELLGMQCWNITLSEVD</sequence>
<proteinExistence type="predicted"/>
<dbReference type="RefSeq" id="WP_109967015.1">
    <property type="nucleotide sequence ID" value="NZ_CP176093.1"/>
</dbReference>
<evidence type="ECO:0000313" key="2">
    <source>
        <dbReference type="EMBL" id="PWR73735.1"/>
    </source>
</evidence>
<dbReference type="PANTHER" id="PTHR38339">
    <property type="entry name" value="TRANSGLUTAMINASE DOMAIN PROTEIN"/>
    <property type="match status" value="1"/>
</dbReference>
<dbReference type="InterPro" id="IPR002931">
    <property type="entry name" value="Transglutaminase-like"/>
</dbReference>
<dbReference type="GeneID" id="97549054"/>
<dbReference type="AlphaFoldDB" id="A0A2V2N5E7"/>
<gene>
    <name evidence="2" type="ORF">DK846_00755</name>
</gene>
<dbReference type="InterPro" id="IPR038765">
    <property type="entry name" value="Papain-like_cys_pep_sf"/>
</dbReference>
<name>A0A2V2N5E7_9EURY</name>
<dbReference type="Proteomes" id="UP000245657">
    <property type="component" value="Unassembled WGS sequence"/>
</dbReference>
<evidence type="ECO:0000313" key="3">
    <source>
        <dbReference type="Proteomes" id="UP000245657"/>
    </source>
</evidence>
<evidence type="ECO:0000259" key="1">
    <source>
        <dbReference type="SMART" id="SM00460"/>
    </source>
</evidence>
<reference evidence="2 3" key="1">
    <citation type="submission" date="2018-05" db="EMBL/GenBank/DDBJ databases">
        <title>Draft genome of Methanospirillum lacunae Ki8-1.</title>
        <authorList>
            <person name="Dueholm M.S."/>
            <person name="Nielsen P.H."/>
            <person name="Bakmann L.F."/>
            <person name="Otzen D.E."/>
        </authorList>
    </citation>
    <scope>NUCLEOTIDE SEQUENCE [LARGE SCALE GENOMIC DNA]</scope>
    <source>
        <strain evidence="2 3">Ki8-1</strain>
    </source>
</reference>
<comment type="caution">
    <text evidence="2">The sequence shown here is derived from an EMBL/GenBank/DDBJ whole genome shotgun (WGS) entry which is preliminary data.</text>
</comment>
<dbReference type="EMBL" id="QGMY01000002">
    <property type="protein sequence ID" value="PWR73735.1"/>
    <property type="molecule type" value="Genomic_DNA"/>
</dbReference>
<organism evidence="2 3">
    <name type="scientific">Methanospirillum lacunae</name>
    <dbReference type="NCBI Taxonomy" id="668570"/>
    <lineage>
        <taxon>Archaea</taxon>
        <taxon>Methanobacteriati</taxon>
        <taxon>Methanobacteriota</taxon>
        <taxon>Stenosarchaea group</taxon>
        <taxon>Methanomicrobia</taxon>
        <taxon>Methanomicrobiales</taxon>
        <taxon>Methanospirillaceae</taxon>
        <taxon>Methanospirillum</taxon>
    </lineage>
</organism>
<dbReference type="Gene3D" id="3.10.620.30">
    <property type="match status" value="1"/>
</dbReference>
<dbReference type="SMART" id="SM00460">
    <property type="entry name" value="TGc"/>
    <property type="match status" value="1"/>
</dbReference>
<dbReference type="PANTHER" id="PTHR38339:SF1">
    <property type="entry name" value="TRANSGLUTAMINASE-LIKE DOMAIN-CONTAINING PROTEIN"/>
    <property type="match status" value="1"/>
</dbReference>
<protein>
    <submittedName>
        <fullName evidence="2">Transglutaminase</fullName>
    </submittedName>
</protein>
<dbReference type="OrthoDB" id="18481at2157"/>